<keyword evidence="15 17" id="KW-0325">Glycoprotein</keyword>
<evidence type="ECO:0000256" key="7">
    <source>
        <dbReference type="ARBA" id="ARBA00022801"/>
    </source>
</evidence>
<evidence type="ECO:0000256" key="5">
    <source>
        <dbReference type="ARBA" id="ARBA00022692"/>
    </source>
</evidence>
<feature type="binding site" evidence="17">
    <location>
        <begin position="276"/>
        <end position="277"/>
    </location>
    <ligand>
        <name>substrate</name>
    </ligand>
</feature>
<dbReference type="GO" id="GO:0046872">
    <property type="term" value="F:metal ion binding"/>
    <property type="evidence" value="ECO:0007669"/>
    <property type="project" value="UniProtKB-UniRule"/>
</dbReference>
<comment type="function">
    <text evidence="17">Catalyzes the removal of terminal sialic acid residues from viral and cellular glycoconjugates. Cleaves off the terminal sialic acids on the glycosylated HA during virus budding to facilitate virus release. Additionally helps virus spread through the circulation by further removing sialic acids from the cell surface. These cleavages prevent self-aggregation and ensure the efficient spread of the progeny virus from cell to cell. Otherwise, infection would be limited to one round of replication. Described as a receptor-destroying enzyme because it cleaves a terminal sialic acid from the cellular receptors. May facilitate viral invasion of the upper airways by cleaving the sialic acid moities on the mucin of the airway epithelial cells. Likely to plays a role in the budding process through its association with lipid rafts during intracellular transport. May additionally display a raft-association independent effect on budding. Plays a role in the determination of host range restriction on replication and virulence. Sialidase activity in late endosome/lysosome traffic seems to enhance virus replication.</text>
</comment>
<evidence type="ECO:0000256" key="13">
    <source>
        <dbReference type="ARBA" id="ARBA00023136"/>
    </source>
</evidence>
<dbReference type="Proteomes" id="UP000118406">
    <property type="component" value="Genome"/>
</dbReference>
<comment type="catalytic activity">
    <reaction evidence="17 18">
        <text>Hydrolysis of alpha-(2-&gt;3)-, alpha-(2-&gt;6)-, alpha-(2-&gt;8)- glycosidic linkages of terminal sialic acid residues in oligosaccharides, glycoproteins, glycolipids, colominic acid and synthetic substrates.</text>
        <dbReference type="EC" id="3.2.1.18"/>
    </reaction>
</comment>
<evidence type="ECO:0000256" key="17">
    <source>
        <dbReference type="HAMAP-Rule" id="MF_04071"/>
    </source>
</evidence>
<accession>A0A023LN26</accession>
<evidence type="ECO:0000256" key="10">
    <source>
        <dbReference type="ARBA" id="ARBA00022870"/>
    </source>
</evidence>
<evidence type="ECO:0000256" key="12">
    <source>
        <dbReference type="ARBA" id="ARBA00022989"/>
    </source>
</evidence>
<dbReference type="GO" id="GO:0016020">
    <property type="term" value="C:membrane"/>
    <property type="evidence" value="ECO:0007669"/>
    <property type="project" value="UniProtKB-UniRule"/>
</dbReference>
<feature type="disulfide bond" evidence="17">
    <location>
        <begin position="280"/>
        <end position="289"/>
    </location>
</feature>
<keyword evidence="8 17" id="KW-0106">Calcium</keyword>
<keyword evidence="13 17" id="KW-0472">Membrane</keyword>
<keyword evidence="10 17" id="KW-1043">Host membrane</keyword>
<dbReference type="HAMAP" id="MF_04071">
    <property type="entry name" value="INFV_NRAM"/>
    <property type="match status" value="1"/>
</dbReference>
<feature type="region of interest" description="Head of neuraminidase" evidence="17">
    <location>
        <begin position="90"/>
        <end position="470"/>
    </location>
</feature>
<feature type="binding site" evidence="17">
    <location>
        <position position="297"/>
    </location>
    <ligand>
        <name>Ca(2+)</name>
        <dbReference type="ChEBI" id="CHEBI:29108"/>
    </ligand>
</feature>
<evidence type="ECO:0000256" key="1">
    <source>
        <dbReference type="ARBA" id="ARBA00001913"/>
    </source>
</evidence>
<dbReference type="Pfam" id="PF00064">
    <property type="entry name" value="Neur"/>
    <property type="match status" value="1"/>
</dbReference>
<feature type="transmembrane region" description="Helical" evidence="17">
    <location>
        <begin position="7"/>
        <end position="34"/>
    </location>
</feature>
<evidence type="ECO:0000256" key="6">
    <source>
        <dbReference type="ARBA" id="ARBA00022723"/>
    </source>
</evidence>
<feature type="active site" description="Nucleophile" evidence="17">
    <location>
        <position position="403"/>
    </location>
</feature>
<keyword evidence="11 17" id="KW-0735">Signal-anchor</keyword>
<feature type="binding site" evidence="17">
    <location>
        <position position="117"/>
    </location>
    <ligand>
        <name>substrate</name>
    </ligand>
</feature>
<feature type="region of interest" description="Involved in apical transport and lipid raft association" evidence="17">
    <location>
        <begin position="11"/>
        <end position="33"/>
    </location>
</feature>
<keyword evidence="5 17" id="KW-0812">Transmembrane</keyword>
<keyword evidence="14 17" id="KW-1015">Disulfide bond</keyword>
<keyword evidence="6 17" id="KW-0479">Metal-binding</keyword>
<comment type="subunit">
    <text evidence="3 17 18">Homotetramer.</text>
</comment>
<feature type="disulfide bond" evidence="17">
    <location>
        <begin position="278"/>
        <end position="291"/>
    </location>
</feature>
<dbReference type="GO" id="GO:0046761">
    <property type="term" value="P:viral budding from plasma membrane"/>
    <property type="evidence" value="ECO:0007669"/>
    <property type="project" value="UniProtKB-UniRule"/>
</dbReference>
<evidence type="ECO:0000256" key="8">
    <source>
        <dbReference type="ARBA" id="ARBA00022837"/>
    </source>
</evidence>
<comment type="domain">
    <text evidence="17">Intact N-terminus is essential for virion morphogenesis. Possess two apical sorting signals, one in the ectodomain, which is likely to be a glycan, and the other in the transmembrane domain. The transmembrane domain also plays a role in lipid raft association.</text>
</comment>
<dbReference type="Gene3D" id="2.120.10.10">
    <property type="match status" value="1"/>
</dbReference>
<comment type="similarity">
    <text evidence="17 18">Belongs to the glycosyl hydrolase 34 family.</text>
</comment>
<evidence type="ECO:0000256" key="14">
    <source>
        <dbReference type="ARBA" id="ARBA00023157"/>
    </source>
</evidence>
<protein>
    <recommendedName>
        <fullName evidence="17 18">Neuraminidase</fullName>
        <ecNumber evidence="17 18">3.2.1.18</ecNumber>
    </recommendedName>
</protein>
<evidence type="ECO:0000256" key="2">
    <source>
        <dbReference type="ARBA" id="ARBA00004597"/>
    </source>
</evidence>
<keyword evidence="16 17" id="KW-0326">Glycosidase</keyword>
<organism evidence="19 20">
    <name type="scientific">Influenza A virus</name>
    <name type="common">A/mallard/Wisconsin/1171/1983(H7N4)</name>
    <dbReference type="NCBI Taxonomy" id="1445393"/>
    <lineage>
        <taxon>Viruses</taxon>
        <taxon>Riboviria</taxon>
        <taxon>Orthornavirae</taxon>
        <taxon>Negarnaviricota</taxon>
        <taxon>Polyploviricotina</taxon>
        <taxon>Insthoviricetes</taxon>
        <taxon>Articulavirales</taxon>
        <taxon>Orthomyxoviridae</taxon>
        <taxon>Alphainfluenzavirus</taxon>
        <taxon>Alphainfluenzavirus influenzae</taxon>
        <taxon>Influenza A virus</taxon>
    </lineage>
</organism>
<comment type="subcellular location">
    <subcellularLocation>
        <location evidence="2">Host membrane</location>
        <topology evidence="2">Single-pass type II membrane protein</topology>
    </subcellularLocation>
    <subcellularLocation>
        <location evidence="17">Virion membrane</location>
    </subcellularLocation>
    <subcellularLocation>
        <location evidence="17">Host apical cell membrane</location>
        <topology evidence="17">Single-pass type II membrane protein</topology>
    </subcellularLocation>
    <text evidence="17">Preferentially accumulates at the apical plasma membrane in infected polarized epithelial cells, which is the virus assembly site. Uses lipid rafts for cell surface transport and apical sorting. In the virion, forms a mushroom-shaped spike on the surface of the membrane.</text>
</comment>
<feature type="disulfide bond" evidence="17">
    <location>
        <begin position="123"/>
        <end position="128"/>
    </location>
</feature>
<feature type="binding site" evidence="17">
    <location>
        <position position="151"/>
    </location>
    <ligand>
        <name>substrate</name>
    </ligand>
</feature>
<evidence type="ECO:0000256" key="18">
    <source>
        <dbReference type="RuleBase" id="RU361252"/>
    </source>
</evidence>
<evidence type="ECO:0000256" key="11">
    <source>
        <dbReference type="ARBA" id="ARBA00022968"/>
    </source>
</evidence>
<feature type="disulfide bond" evidence="17">
    <location>
        <begin position="422"/>
        <end position="447"/>
    </location>
</feature>
<dbReference type="InterPro" id="IPR036278">
    <property type="entry name" value="Sialidase_sf"/>
</dbReference>
<evidence type="ECO:0000256" key="4">
    <source>
        <dbReference type="ARBA" id="ARBA00022511"/>
    </source>
</evidence>
<feature type="disulfide bond" evidence="17">
    <location>
        <begin position="232"/>
        <end position="237"/>
    </location>
</feature>
<evidence type="ECO:0000313" key="20">
    <source>
        <dbReference type="Proteomes" id="UP000118406"/>
    </source>
</evidence>
<sequence length="470" mass="51739">MNPNQKIITIGSASIVLTTIGLILQITSLCSIWFSHYNQVAQTHEQPCSNNTTNYYNETFVNVTNVQNNYTTVIEPSAPNVVHYSSGRDLCPIKGWAPLSKDNGIRIGSRGEVFVIREPFISCSISECRTFFLTQGALLNDKHSNGTVKDRSPFRTLMSCPIGVAPSPSNSRFESVAWSATACSDGPGWLTLGITGPDATAVAVLKYNGIITDTLKSWKGNIMRTQESECVCQDEFCYTLVTDGPSDAQAFYKILKIRKGKIVSMKDVDATGFHFEECSCYPSGTDVECVCRDNWRGSNRPWIRFNSDLDYQIGYVCSGIFGDNPRPVDGTGSCNSPVNNGKGRYGVKGFSFRYGDGVWIGRTKSLESRSGFEMVWDANGWVSTDKDSNGVQDIIDNDNWSGYSGSFSIRGETTGRNCTVPCFWVEMIRGQPKEKTIWTSGSSVAFCGVNSDTTGWSWPDGALLPFDIDK</sequence>
<dbReference type="GO" id="GO:0005975">
    <property type="term" value="P:carbohydrate metabolic process"/>
    <property type="evidence" value="ECO:0007669"/>
    <property type="project" value="UniProtKB-UniRule"/>
</dbReference>
<dbReference type="GO" id="GO:0020002">
    <property type="term" value="C:host cell plasma membrane"/>
    <property type="evidence" value="ECO:0007669"/>
    <property type="project" value="UniProtKB-SubCell"/>
</dbReference>
<dbReference type="GO" id="GO:0004308">
    <property type="term" value="F:exo-alpha-sialidase activity"/>
    <property type="evidence" value="ECO:0007669"/>
    <property type="project" value="UniProtKB-UniRule"/>
</dbReference>
<evidence type="ECO:0000313" key="19">
    <source>
        <dbReference type="EMBL" id="AHM99940.1"/>
    </source>
</evidence>
<feature type="disulfide bond" evidence="17">
    <location>
        <begin position="183"/>
        <end position="230"/>
    </location>
</feature>
<dbReference type="InterPro" id="IPR001860">
    <property type="entry name" value="Glyco_hydro_34"/>
</dbReference>
<evidence type="ECO:0000256" key="9">
    <source>
        <dbReference type="ARBA" id="ARBA00022844"/>
    </source>
</evidence>
<gene>
    <name evidence="17 18 19" type="primary">NA</name>
</gene>
<comment type="cofactor">
    <cofactor evidence="1 17 18">
        <name>Ca(2+)</name>
        <dbReference type="ChEBI" id="CHEBI:29108"/>
    </cofactor>
</comment>
<keyword evidence="12 17" id="KW-1133">Transmembrane helix</keyword>
<comment type="activity regulation">
    <text evidence="17">Inhibited by the neuraminidase inhibitors zanamivir (Relenza) and oseltamivir (Tamiflu). These drugs interfere with the release of progeny virus from infected cells and are effective against all influenza strains. Resistance to neuraminidase inhibitors is quite rare.</text>
</comment>
<keyword evidence="9 17" id="KW-0946">Virion</keyword>
<keyword evidence="4 17" id="KW-1032">Host cell membrane</keyword>
<dbReference type="EC" id="3.2.1.18" evidence="17 18"/>
<comment type="PTM">
    <text evidence="17 18">N-glycosylated.</text>
</comment>
<evidence type="ECO:0000256" key="16">
    <source>
        <dbReference type="ARBA" id="ARBA00023295"/>
    </source>
</evidence>
<reference evidence="19 20" key="1">
    <citation type="submission" date="2014-03" db="EMBL/GenBank/DDBJ databases">
        <authorList>
            <consortium name="The NIAID Influenza Genome Sequencing Consortium"/>
        </authorList>
    </citation>
    <scope>NUCLEOTIDE SEQUENCE [LARGE SCALE GENOMIC DNA]</scope>
    <source>
        <strain evidence="19">A/mallard/Wisconsin/1171/1983</strain>
    </source>
</reference>
<name>A0A023LN26_9INFA</name>
<dbReference type="GO" id="GO:0055036">
    <property type="term" value="C:virion membrane"/>
    <property type="evidence" value="ECO:0007669"/>
    <property type="project" value="UniProtKB-SubCell"/>
</dbReference>
<comment type="caution">
    <text evidence="17">Lacks conserved residue(s) required for the propagation of feature annotation.</text>
</comment>
<dbReference type="SUPFAM" id="SSF50939">
    <property type="entry name" value="Sialidases"/>
    <property type="match status" value="1"/>
</dbReference>
<keyword evidence="7 17" id="KW-0378">Hydrolase</keyword>
<feature type="disulfide bond" evidence="17">
    <location>
        <begin position="317"/>
        <end position="334"/>
    </location>
</feature>
<feature type="binding site" evidence="17">
    <location>
        <position position="323"/>
    </location>
    <ligand>
        <name>Ca(2+)</name>
        <dbReference type="ChEBI" id="CHEBI:29108"/>
    </ligand>
</feature>
<evidence type="ECO:0000256" key="15">
    <source>
        <dbReference type="ARBA" id="ARBA00023180"/>
    </source>
</evidence>
<feature type="binding site" evidence="17">
    <location>
        <position position="369"/>
    </location>
    <ligand>
        <name>substrate</name>
    </ligand>
</feature>
<proteinExistence type="inferred from homology"/>
<feature type="active site" description="Proton donor/acceptor" evidence="17">
    <location>
        <position position="150"/>
    </location>
</feature>
<evidence type="ECO:0000256" key="3">
    <source>
        <dbReference type="ARBA" id="ARBA00011881"/>
    </source>
</evidence>
<feature type="binding site" evidence="17">
    <location>
        <position position="293"/>
    </location>
    <ligand>
        <name>Ca(2+)</name>
        <dbReference type="ChEBI" id="CHEBI:29108"/>
    </ligand>
</feature>
<feature type="binding site" evidence="17">
    <location>
        <position position="292"/>
    </location>
    <ligand>
        <name>substrate</name>
    </ligand>
</feature>
<dbReference type="EMBL" id="CY178200">
    <property type="protein sequence ID" value="AHM99940.1"/>
    <property type="molecule type" value="Viral_cRNA"/>
</dbReference>